<dbReference type="InterPro" id="IPR008279">
    <property type="entry name" value="PEP-util_enz_mobile_dom"/>
</dbReference>
<dbReference type="InterPro" id="IPR040442">
    <property type="entry name" value="Pyrv_kinase-like_dom_sf"/>
</dbReference>
<dbReference type="InterPro" id="IPR000121">
    <property type="entry name" value="PEP_util_C"/>
</dbReference>
<keyword evidence="5" id="KW-0479">Metal-binding</keyword>
<dbReference type="EMBL" id="UINC01073953">
    <property type="protein sequence ID" value="SVC10717.1"/>
    <property type="molecule type" value="Genomic_DNA"/>
</dbReference>
<evidence type="ECO:0000313" key="12">
    <source>
        <dbReference type="EMBL" id="SVC10717.1"/>
    </source>
</evidence>
<dbReference type="Pfam" id="PF02896">
    <property type="entry name" value="PEP-utilizers_C"/>
    <property type="match status" value="1"/>
</dbReference>
<proteinExistence type="inferred from homology"/>
<organism evidence="12">
    <name type="scientific">marine metagenome</name>
    <dbReference type="NCBI Taxonomy" id="408172"/>
    <lineage>
        <taxon>unclassified sequences</taxon>
        <taxon>metagenomes</taxon>
        <taxon>ecological metagenomes</taxon>
    </lineage>
</organism>
<evidence type="ECO:0000259" key="10">
    <source>
        <dbReference type="Pfam" id="PF02896"/>
    </source>
</evidence>
<gene>
    <name evidence="12" type="ORF">METZ01_LOCUS263571</name>
</gene>
<keyword evidence="7" id="KW-0460">Magnesium</keyword>
<reference evidence="12" key="1">
    <citation type="submission" date="2018-05" db="EMBL/GenBank/DDBJ databases">
        <authorList>
            <person name="Lanie J.A."/>
            <person name="Ng W.-L."/>
            <person name="Kazmierczak K.M."/>
            <person name="Andrzejewski T.M."/>
            <person name="Davidsen T.M."/>
            <person name="Wayne K.J."/>
            <person name="Tettelin H."/>
            <person name="Glass J.I."/>
            <person name="Rusch D."/>
            <person name="Podicherti R."/>
            <person name="Tsui H.-C.T."/>
            <person name="Winkler M.E."/>
        </authorList>
    </citation>
    <scope>NUCLEOTIDE SEQUENCE</scope>
</reference>
<comment type="cofactor">
    <cofactor evidence="1">
        <name>Mg(2+)</name>
        <dbReference type="ChEBI" id="CHEBI:18420"/>
    </cofactor>
</comment>
<accession>A0A382JHS3</accession>
<feature type="non-terminal residue" evidence="12">
    <location>
        <position position="347"/>
    </location>
</feature>
<dbReference type="SUPFAM" id="SSF52009">
    <property type="entry name" value="Phosphohistidine domain"/>
    <property type="match status" value="1"/>
</dbReference>
<keyword evidence="4" id="KW-0808">Transferase</keyword>
<dbReference type="PANTHER" id="PTHR46244">
    <property type="entry name" value="PHOSPHOENOLPYRUVATE-PROTEIN PHOSPHOTRANSFERASE"/>
    <property type="match status" value="1"/>
</dbReference>
<dbReference type="Gene3D" id="3.20.20.60">
    <property type="entry name" value="Phosphoenolpyruvate-binding domains"/>
    <property type="match status" value="1"/>
</dbReference>
<dbReference type="GO" id="GO:0016301">
    <property type="term" value="F:kinase activity"/>
    <property type="evidence" value="ECO:0007669"/>
    <property type="project" value="UniProtKB-KW"/>
</dbReference>
<sequence>HIVERNQLEISEYRLQASEVDAEVERLMSAVAQAKHHLREIRDHIPTSTSTDISTFIDTHLLMLDDAAFTDEPARIIRKKLCNAEWAVRLQRDALLAVFDEMDDSYLRTRKDDVDHVVDRVLRNLLRHAPLGHEVPDRRLKDMIVLADDLNPADLILLQHHGVAGFVTEYGGPTSHMSILARSLGIPGVVGVHHARRYVVDDELLIVDGDDGVVIGGADQKILDQYRERQNRRRDYLAGLQVLKSEAAVTSDGQAIRLHANVELPEECESVHDAGADGVGLYRTEFLFMNRSGYPDEDEHFNTYRQMIDALDNIPITIRTVDIGGDKPLDALTASGSLAANPALGLR</sequence>
<evidence type="ECO:0000256" key="4">
    <source>
        <dbReference type="ARBA" id="ARBA00022679"/>
    </source>
</evidence>
<evidence type="ECO:0000256" key="3">
    <source>
        <dbReference type="ARBA" id="ARBA00016544"/>
    </source>
</evidence>
<evidence type="ECO:0000256" key="5">
    <source>
        <dbReference type="ARBA" id="ARBA00022723"/>
    </source>
</evidence>
<evidence type="ECO:0000259" key="9">
    <source>
        <dbReference type="Pfam" id="PF00391"/>
    </source>
</evidence>
<dbReference type="InterPro" id="IPR036637">
    <property type="entry name" value="Phosphohistidine_dom_sf"/>
</dbReference>
<comment type="similarity">
    <text evidence="2">Belongs to the PEP-utilizing enzyme family.</text>
</comment>
<evidence type="ECO:0000259" key="11">
    <source>
        <dbReference type="Pfam" id="PF05524"/>
    </source>
</evidence>
<dbReference type="Gene3D" id="3.50.30.10">
    <property type="entry name" value="Phosphohistidine domain"/>
    <property type="match status" value="1"/>
</dbReference>
<feature type="domain" description="PEP-utilising enzyme mobile" evidence="9">
    <location>
        <begin position="142"/>
        <end position="212"/>
    </location>
</feature>
<feature type="domain" description="PEP-utilising enzyme C-terminal" evidence="10">
    <location>
        <begin position="240"/>
        <end position="347"/>
    </location>
</feature>
<dbReference type="Pfam" id="PF05524">
    <property type="entry name" value="PEP-utilisers_N"/>
    <property type="match status" value="1"/>
</dbReference>
<dbReference type="PANTHER" id="PTHR46244:SF3">
    <property type="entry name" value="PHOSPHOENOLPYRUVATE-PROTEIN PHOSPHOTRANSFERASE"/>
    <property type="match status" value="1"/>
</dbReference>
<dbReference type="GO" id="GO:0009401">
    <property type="term" value="P:phosphoenolpyruvate-dependent sugar phosphotransferase system"/>
    <property type="evidence" value="ECO:0007669"/>
    <property type="project" value="InterPro"/>
</dbReference>
<dbReference type="Gene3D" id="1.10.274.10">
    <property type="entry name" value="PtsI, HPr-binding domain"/>
    <property type="match status" value="1"/>
</dbReference>
<evidence type="ECO:0000256" key="8">
    <source>
        <dbReference type="ARBA" id="ARBA00033235"/>
    </source>
</evidence>
<dbReference type="InterPro" id="IPR015813">
    <property type="entry name" value="Pyrv/PenolPyrv_kinase-like_dom"/>
</dbReference>
<name>A0A382JHS3_9ZZZZ</name>
<dbReference type="GO" id="GO:0046872">
    <property type="term" value="F:metal ion binding"/>
    <property type="evidence" value="ECO:0007669"/>
    <property type="project" value="UniProtKB-KW"/>
</dbReference>
<dbReference type="AlphaFoldDB" id="A0A382JHS3"/>
<dbReference type="Pfam" id="PF00391">
    <property type="entry name" value="PEP-utilizers"/>
    <property type="match status" value="1"/>
</dbReference>
<dbReference type="SUPFAM" id="SSF47831">
    <property type="entry name" value="Enzyme I of the PEP:sugar phosphotransferase system HPr-binding (sub)domain"/>
    <property type="match status" value="1"/>
</dbReference>
<evidence type="ECO:0000256" key="2">
    <source>
        <dbReference type="ARBA" id="ARBA00007837"/>
    </source>
</evidence>
<protein>
    <recommendedName>
        <fullName evidence="3">Phosphoenolpyruvate-protein phosphotransferase</fullName>
    </recommendedName>
    <alternativeName>
        <fullName evidence="8">Phosphotransferase system, enzyme I</fullName>
    </alternativeName>
</protein>
<feature type="non-terminal residue" evidence="12">
    <location>
        <position position="1"/>
    </location>
</feature>
<dbReference type="SUPFAM" id="SSF51621">
    <property type="entry name" value="Phosphoenolpyruvate/pyruvate domain"/>
    <property type="match status" value="1"/>
</dbReference>
<evidence type="ECO:0000256" key="6">
    <source>
        <dbReference type="ARBA" id="ARBA00022777"/>
    </source>
</evidence>
<dbReference type="InterPro" id="IPR036618">
    <property type="entry name" value="PtsI_HPr-bd_sf"/>
</dbReference>
<feature type="domain" description="Phosphotransferase system enzyme I N-terminal" evidence="11">
    <location>
        <begin position="8"/>
        <end position="110"/>
    </location>
</feature>
<keyword evidence="6" id="KW-0418">Kinase</keyword>
<dbReference type="InterPro" id="IPR008731">
    <property type="entry name" value="PTS_EIN"/>
</dbReference>
<evidence type="ECO:0000256" key="7">
    <source>
        <dbReference type="ARBA" id="ARBA00022842"/>
    </source>
</evidence>
<evidence type="ECO:0000256" key="1">
    <source>
        <dbReference type="ARBA" id="ARBA00001946"/>
    </source>
</evidence>
<dbReference type="InterPro" id="IPR050499">
    <property type="entry name" value="PEP-utilizing_PTS_enzyme"/>
</dbReference>